<dbReference type="EMBL" id="JANTQA010000023">
    <property type="protein sequence ID" value="KAJ3444949.1"/>
    <property type="molecule type" value="Genomic_DNA"/>
</dbReference>
<dbReference type="AlphaFoldDB" id="A0AAV7ZUV6"/>
<sequence>MNETSQNTTQIESNNETKANEPSNDFQEDPELLQTLQRQRRMYENSFSISRDVRKLAQKVNSVEYYNLFSLKRKLQKGTHRKFQKQEDQMEKVKGDRIEDSEEWFQFQFSNLERLVKEETIKINKHFEKASKQLQQEFLEKIKEGKGMISRGVDPQKSFYVFEKNKEKRNKRNNPDYGEIEAKVHKVMIGLKEPEIKKDLEMIQNNFPGKNKDKNKEKTTKKIDSVNVKIEGSHLVYNQYKFFNGSGVYLKTKIGKSLFGIITNITNKNIIIKHPNEKESQISLSELRKCNFSLTPITNLL</sequence>
<accession>A0AAV7ZUV6</accession>
<evidence type="ECO:0000313" key="3">
    <source>
        <dbReference type="Proteomes" id="UP001146793"/>
    </source>
</evidence>
<evidence type="ECO:0000313" key="2">
    <source>
        <dbReference type="EMBL" id="KAJ3444949.1"/>
    </source>
</evidence>
<evidence type="ECO:0000256" key="1">
    <source>
        <dbReference type="SAM" id="MobiDB-lite"/>
    </source>
</evidence>
<reference evidence="2" key="1">
    <citation type="submission" date="2022-08" db="EMBL/GenBank/DDBJ databases">
        <title>Novel sulphate-reducing endosymbionts in the free-living metamonad Anaeramoeba.</title>
        <authorList>
            <person name="Jerlstrom-Hultqvist J."/>
            <person name="Cepicka I."/>
            <person name="Gallot-Lavallee L."/>
            <person name="Salas-Leiva D."/>
            <person name="Curtis B.A."/>
            <person name="Zahonova K."/>
            <person name="Pipaliya S."/>
            <person name="Dacks J."/>
            <person name="Roger A.J."/>
        </authorList>
    </citation>
    <scope>NUCLEOTIDE SEQUENCE</scope>
    <source>
        <strain evidence="2">Busselton2</strain>
    </source>
</reference>
<feature type="compositionally biased region" description="Polar residues" evidence="1">
    <location>
        <begin position="1"/>
        <end position="25"/>
    </location>
</feature>
<name>A0AAV7ZUV6_9EUKA</name>
<proteinExistence type="predicted"/>
<protein>
    <submittedName>
        <fullName evidence="2">Sin3 histone deacetylase corepressor complex component sds3</fullName>
    </submittedName>
</protein>
<organism evidence="2 3">
    <name type="scientific">Anaeramoeba flamelloides</name>
    <dbReference type="NCBI Taxonomy" id="1746091"/>
    <lineage>
        <taxon>Eukaryota</taxon>
        <taxon>Metamonada</taxon>
        <taxon>Anaeramoebidae</taxon>
        <taxon>Anaeramoeba</taxon>
    </lineage>
</organism>
<feature type="region of interest" description="Disordered" evidence="1">
    <location>
        <begin position="1"/>
        <end position="31"/>
    </location>
</feature>
<dbReference type="Proteomes" id="UP001146793">
    <property type="component" value="Unassembled WGS sequence"/>
</dbReference>
<gene>
    <name evidence="2" type="ORF">M0812_10811</name>
</gene>
<comment type="caution">
    <text evidence="2">The sequence shown here is derived from an EMBL/GenBank/DDBJ whole genome shotgun (WGS) entry which is preliminary data.</text>
</comment>